<dbReference type="EMBL" id="CM023486">
    <property type="protein sequence ID" value="KAH6927955.1"/>
    <property type="molecule type" value="Genomic_DNA"/>
</dbReference>
<keyword evidence="2" id="KW-1185">Reference proteome</keyword>
<accession>A0ACB7RZQ0</accession>
<name>A0ACB7RZQ0_HYAAI</name>
<proteinExistence type="predicted"/>
<evidence type="ECO:0000313" key="2">
    <source>
        <dbReference type="Proteomes" id="UP000821845"/>
    </source>
</evidence>
<gene>
    <name evidence="1" type="ORF">HPB50_010041</name>
</gene>
<organism evidence="1 2">
    <name type="scientific">Hyalomma asiaticum</name>
    <name type="common">Tick</name>
    <dbReference type="NCBI Taxonomy" id="266040"/>
    <lineage>
        <taxon>Eukaryota</taxon>
        <taxon>Metazoa</taxon>
        <taxon>Ecdysozoa</taxon>
        <taxon>Arthropoda</taxon>
        <taxon>Chelicerata</taxon>
        <taxon>Arachnida</taxon>
        <taxon>Acari</taxon>
        <taxon>Parasitiformes</taxon>
        <taxon>Ixodida</taxon>
        <taxon>Ixodoidea</taxon>
        <taxon>Ixodidae</taxon>
        <taxon>Hyalomminae</taxon>
        <taxon>Hyalomma</taxon>
    </lineage>
</organism>
<reference evidence="1" key="1">
    <citation type="submission" date="2020-05" db="EMBL/GenBank/DDBJ databases">
        <title>Large-scale comparative analyses of tick genomes elucidate their genetic diversity and vector capacities.</title>
        <authorList>
            <person name="Jia N."/>
            <person name="Wang J."/>
            <person name="Shi W."/>
            <person name="Du L."/>
            <person name="Sun Y."/>
            <person name="Zhan W."/>
            <person name="Jiang J."/>
            <person name="Wang Q."/>
            <person name="Zhang B."/>
            <person name="Ji P."/>
            <person name="Sakyi L.B."/>
            <person name="Cui X."/>
            <person name="Yuan T."/>
            <person name="Jiang B."/>
            <person name="Yang W."/>
            <person name="Lam T.T.-Y."/>
            <person name="Chang Q."/>
            <person name="Ding S."/>
            <person name="Wang X."/>
            <person name="Zhu J."/>
            <person name="Ruan X."/>
            <person name="Zhao L."/>
            <person name="Wei J."/>
            <person name="Que T."/>
            <person name="Du C."/>
            <person name="Cheng J."/>
            <person name="Dai P."/>
            <person name="Han X."/>
            <person name="Huang E."/>
            <person name="Gao Y."/>
            <person name="Liu J."/>
            <person name="Shao H."/>
            <person name="Ye R."/>
            <person name="Li L."/>
            <person name="Wei W."/>
            <person name="Wang X."/>
            <person name="Wang C."/>
            <person name="Yang T."/>
            <person name="Huo Q."/>
            <person name="Li W."/>
            <person name="Guo W."/>
            <person name="Chen H."/>
            <person name="Zhou L."/>
            <person name="Ni X."/>
            <person name="Tian J."/>
            <person name="Zhou Y."/>
            <person name="Sheng Y."/>
            <person name="Liu T."/>
            <person name="Pan Y."/>
            <person name="Xia L."/>
            <person name="Li J."/>
            <person name="Zhao F."/>
            <person name="Cao W."/>
        </authorList>
    </citation>
    <scope>NUCLEOTIDE SEQUENCE</scope>
    <source>
        <strain evidence="1">Hyas-2018</strain>
    </source>
</reference>
<evidence type="ECO:0000313" key="1">
    <source>
        <dbReference type="EMBL" id="KAH6927955.1"/>
    </source>
</evidence>
<dbReference type="Proteomes" id="UP000821845">
    <property type="component" value="Chromosome 6"/>
</dbReference>
<sequence>MNLILIAERRRSVLRLEYAKLLKEPVPYVSAHPLPADILEWHFAVKGPENTPLQGGIYHGKLRFPTDFPFSPPSIYLITPNGRFQCNTRLCLSISDYHPESWNPSWSMSSILTGLLSFMVDETPTLGSLDTTVEQKQKLARESLRFNLEDNVFCELFPEVVKETRAALAAEAALKANYPQVH</sequence>
<comment type="caution">
    <text evidence="1">The sequence shown here is derived from an EMBL/GenBank/DDBJ whole genome shotgun (WGS) entry which is preliminary data.</text>
</comment>
<protein>
    <submittedName>
        <fullName evidence="1">Uncharacterized protein</fullName>
    </submittedName>
</protein>